<evidence type="ECO:0000313" key="3">
    <source>
        <dbReference type="Proteomes" id="UP000030745"/>
    </source>
</evidence>
<evidence type="ECO:0000313" key="2">
    <source>
        <dbReference type="EMBL" id="KDO35343.1"/>
    </source>
</evidence>
<proteinExistence type="predicted"/>
<evidence type="ECO:0000256" key="1">
    <source>
        <dbReference type="SAM" id="Phobius"/>
    </source>
</evidence>
<name>A0A067CXX0_SAPPC</name>
<keyword evidence="3" id="KW-1185">Reference proteome</keyword>
<keyword evidence="1" id="KW-0812">Transmembrane</keyword>
<organism evidence="2 3">
    <name type="scientific">Saprolegnia parasitica (strain CBS 223.65)</name>
    <dbReference type="NCBI Taxonomy" id="695850"/>
    <lineage>
        <taxon>Eukaryota</taxon>
        <taxon>Sar</taxon>
        <taxon>Stramenopiles</taxon>
        <taxon>Oomycota</taxon>
        <taxon>Saprolegniomycetes</taxon>
        <taxon>Saprolegniales</taxon>
        <taxon>Saprolegniaceae</taxon>
        <taxon>Saprolegnia</taxon>
    </lineage>
</organism>
<keyword evidence="1" id="KW-0472">Membrane</keyword>
<dbReference type="AlphaFoldDB" id="A0A067CXX0"/>
<dbReference type="RefSeq" id="XP_012193689.1">
    <property type="nucleotide sequence ID" value="XM_012338299.1"/>
</dbReference>
<sequence length="242" mass="26025">MFAFNVKKNLLEKPAWLCQHHNPNLLRMTTTVLSLVALLLLSVHARLDPATLTPCEACALDGNCSTAYHDLPGQFCGSFQKRGLREMCCCGAQQACGKPADDLQCECTATLRDGAPPTPPESLFDIVVGSLLMMSEFLFLGCTMTLFLLYCCFDFPSRVQDCKRLWAYAVSAVGRCAAAIRLRFQYSRATTEAPSRRGSTANTLLVDDSVVGPACGYTNKGSAALGQRILGAHAATTLGGVS</sequence>
<dbReference type="KEGG" id="spar:SPRG_00192"/>
<dbReference type="EMBL" id="KK583189">
    <property type="protein sequence ID" value="KDO35343.1"/>
    <property type="molecule type" value="Genomic_DNA"/>
</dbReference>
<gene>
    <name evidence="2" type="ORF">SPRG_00192</name>
</gene>
<accession>A0A067CXX0</accession>
<feature type="transmembrane region" description="Helical" evidence="1">
    <location>
        <begin position="126"/>
        <end position="153"/>
    </location>
</feature>
<reference evidence="2 3" key="1">
    <citation type="journal article" date="2013" name="PLoS Genet.">
        <title>Distinctive expansion of potential virulence genes in the genome of the oomycete fish pathogen Saprolegnia parasitica.</title>
        <authorList>
            <person name="Jiang R.H."/>
            <person name="de Bruijn I."/>
            <person name="Haas B.J."/>
            <person name="Belmonte R."/>
            <person name="Lobach L."/>
            <person name="Christie J."/>
            <person name="van den Ackerveken G."/>
            <person name="Bottin A."/>
            <person name="Bulone V."/>
            <person name="Diaz-Moreno S.M."/>
            <person name="Dumas B."/>
            <person name="Fan L."/>
            <person name="Gaulin E."/>
            <person name="Govers F."/>
            <person name="Grenville-Briggs L.J."/>
            <person name="Horner N.R."/>
            <person name="Levin J.Z."/>
            <person name="Mammella M."/>
            <person name="Meijer H.J."/>
            <person name="Morris P."/>
            <person name="Nusbaum C."/>
            <person name="Oome S."/>
            <person name="Phillips A.J."/>
            <person name="van Rooyen D."/>
            <person name="Rzeszutek E."/>
            <person name="Saraiva M."/>
            <person name="Secombes C.J."/>
            <person name="Seidl M.F."/>
            <person name="Snel B."/>
            <person name="Stassen J.H."/>
            <person name="Sykes S."/>
            <person name="Tripathy S."/>
            <person name="van den Berg H."/>
            <person name="Vega-Arreguin J.C."/>
            <person name="Wawra S."/>
            <person name="Young S.K."/>
            <person name="Zeng Q."/>
            <person name="Dieguez-Uribeondo J."/>
            <person name="Russ C."/>
            <person name="Tyler B.M."/>
            <person name="van West P."/>
        </authorList>
    </citation>
    <scope>NUCLEOTIDE SEQUENCE [LARGE SCALE GENOMIC DNA]</scope>
    <source>
        <strain evidence="2 3">CBS 223.65</strain>
    </source>
</reference>
<protein>
    <submittedName>
        <fullName evidence="2">Uncharacterized protein</fullName>
    </submittedName>
</protein>
<dbReference type="GeneID" id="24122844"/>
<keyword evidence="1" id="KW-1133">Transmembrane helix</keyword>
<dbReference type="OrthoDB" id="120842at2759"/>
<dbReference type="VEuPathDB" id="FungiDB:SPRG_00192"/>
<dbReference type="Proteomes" id="UP000030745">
    <property type="component" value="Unassembled WGS sequence"/>
</dbReference>